<dbReference type="EC" id="6.1.1.18" evidence="2 10"/>
<dbReference type="InterPro" id="IPR000924">
    <property type="entry name" value="Glu/Gln-tRNA-synth"/>
</dbReference>
<dbReference type="InterPro" id="IPR050132">
    <property type="entry name" value="Gln/Glu-tRNA_Ligase"/>
</dbReference>
<dbReference type="PRINTS" id="PR00987">
    <property type="entry name" value="TRNASYNTHGLU"/>
</dbReference>
<feature type="domain" description="tRNA synthetases class I (E and Q) anti-codon binding" evidence="14">
    <location>
        <begin position="455"/>
        <end position="525"/>
    </location>
</feature>
<evidence type="ECO:0000256" key="4">
    <source>
        <dbReference type="ARBA" id="ARBA00022598"/>
    </source>
</evidence>
<comment type="catalytic activity">
    <reaction evidence="9">
        <text>tRNA(Gln) + L-glutamine + ATP = L-glutaminyl-tRNA(Gln) + AMP + diphosphate</text>
        <dbReference type="Rhea" id="RHEA:20121"/>
        <dbReference type="Rhea" id="RHEA-COMP:9662"/>
        <dbReference type="Rhea" id="RHEA-COMP:9681"/>
        <dbReference type="ChEBI" id="CHEBI:30616"/>
        <dbReference type="ChEBI" id="CHEBI:33019"/>
        <dbReference type="ChEBI" id="CHEBI:58359"/>
        <dbReference type="ChEBI" id="CHEBI:78442"/>
        <dbReference type="ChEBI" id="CHEBI:78521"/>
        <dbReference type="ChEBI" id="CHEBI:456215"/>
        <dbReference type="EC" id="6.1.1.18"/>
    </reaction>
</comment>
<name>A0A451DBP8_9GAMM</name>
<dbReference type="EMBL" id="LR217717">
    <property type="protein sequence ID" value="VFP83752.1"/>
    <property type="molecule type" value="Genomic_DNA"/>
</dbReference>
<dbReference type="Pfam" id="PF00749">
    <property type="entry name" value="tRNA-synt_1c"/>
    <property type="match status" value="1"/>
</dbReference>
<evidence type="ECO:0000256" key="9">
    <source>
        <dbReference type="ARBA" id="ARBA00048270"/>
    </source>
</evidence>
<dbReference type="PANTHER" id="PTHR43097:SF5">
    <property type="entry name" value="GLUTAMATE--TRNA LIGASE"/>
    <property type="match status" value="1"/>
</dbReference>
<evidence type="ECO:0000256" key="3">
    <source>
        <dbReference type="ARBA" id="ARBA00022490"/>
    </source>
</evidence>
<evidence type="ECO:0000259" key="13">
    <source>
        <dbReference type="Pfam" id="PF03950"/>
    </source>
</evidence>
<evidence type="ECO:0000313" key="16">
    <source>
        <dbReference type="Proteomes" id="UP000294349"/>
    </source>
</evidence>
<dbReference type="Proteomes" id="UP000294349">
    <property type="component" value="Chromosome"/>
</dbReference>
<dbReference type="InterPro" id="IPR011035">
    <property type="entry name" value="Ribosomal_bL25/Gln-tRNA_synth"/>
</dbReference>
<keyword evidence="3" id="KW-0963">Cytoplasm</keyword>
<dbReference type="InterPro" id="IPR001412">
    <property type="entry name" value="aa-tRNA-synth_I_CS"/>
</dbReference>
<accession>A0A451DBP8</accession>
<proteinExistence type="inferred from homology"/>
<evidence type="ECO:0000256" key="10">
    <source>
        <dbReference type="NCBIfam" id="TIGR00440"/>
    </source>
</evidence>
<dbReference type="InterPro" id="IPR020059">
    <property type="entry name" value="Glu/Gln-tRNA-synth_Ib_codon-bd"/>
</dbReference>
<protein>
    <recommendedName>
        <fullName evidence="2 10">Glutamine--tRNA ligase</fullName>
        <ecNumber evidence="2 10">6.1.1.18</ecNumber>
    </recommendedName>
</protein>
<comment type="similarity">
    <text evidence="1 11">Belongs to the class-I aminoacyl-tRNA synthetase family.</text>
</comment>
<dbReference type="PANTHER" id="PTHR43097">
    <property type="entry name" value="GLUTAMINE-TRNA LIGASE"/>
    <property type="match status" value="1"/>
</dbReference>
<evidence type="ECO:0000259" key="14">
    <source>
        <dbReference type="Pfam" id="PF20974"/>
    </source>
</evidence>
<keyword evidence="4 11" id="KW-0436">Ligase</keyword>
<evidence type="ECO:0000256" key="2">
    <source>
        <dbReference type="ARBA" id="ARBA00012836"/>
    </source>
</evidence>
<dbReference type="PROSITE" id="PS00178">
    <property type="entry name" value="AA_TRNA_LIGASE_I"/>
    <property type="match status" value="1"/>
</dbReference>
<dbReference type="InterPro" id="IPR020058">
    <property type="entry name" value="Glu/Gln-tRNA-synth_Ib_cat-dom"/>
</dbReference>
<dbReference type="NCBIfam" id="NF011291">
    <property type="entry name" value="PRK14703.1"/>
    <property type="match status" value="1"/>
</dbReference>
<dbReference type="InterPro" id="IPR020056">
    <property type="entry name" value="Rbsml_bL25/Gln-tRNA_synth_N"/>
</dbReference>
<dbReference type="GO" id="GO:0005524">
    <property type="term" value="F:ATP binding"/>
    <property type="evidence" value="ECO:0007669"/>
    <property type="project" value="UniProtKB-KW"/>
</dbReference>
<dbReference type="InterPro" id="IPR014729">
    <property type="entry name" value="Rossmann-like_a/b/a_fold"/>
</dbReference>
<dbReference type="FunFam" id="3.40.50.620:FF:000037">
    <property type="entry name" value="Glutamine--tRNA ligase cytoplasmic"/>
    <property type="match status" value="1"/>
</dbReference>
<dbReference type="GO" id="GO:0006425">
    <property type="term" value="P:glutaminyl-tRNA aminoacylation"/>
    <property type="evidence" value="ECO:0007669"/>
    <property type="project" value="UniProtKB-UniRule"/>
</dbReference>
<evidence type="ECO:0000256" key="11">
    <source>
        <dbReference type="RuleBase" id="RU363037"/>
    </source>
</evidence>
<evidence type="ECO:0000256" key="1">
    <source>
        <dbReference type="ARBA" id="ARBA00005594"/>
    </source>
</evidence>
<dbReference type="AlphaFoldDB" id="A0A451DBP8"/>
<keyword evidence="5 11" id="KW-0547">Nucleotide-binding</keyword>
<organism evidence="15 16">
    <name type="scientific">Buchnera aphidicola</name>
    <name type="common">Cinara laricifoliae</name>
    <dbReference type="NCBI Taxonomy" id="2518977"/>
    <lineage>
        <taxon>Bacteria</taxon>
        <taxon>Pseudomonadati</taxon>
        <taxon>Pseudomonadota</taxon>
        <taxon>Gammaproteobacteria</taxon>
        <taxon>Enterobacterales</taxon>
        <taxon>Erwiniaceae</taxon>
        <taxon>Buchnera</taxon>
    </lineage>
</organism>
<feature type="domain" description="Glutamyl/glutaminyl-tRNA synthetase class Ib catalytic" evidence="12">
    <location>
        <begin position="25"/>
        <end position="336"/>
    </location>
</feature>
<gene>
    <name evidence="15" type="primary">glnS</name>
    <name evidence="15" type="ORF">BUCILAFE3058_275</name>
</gene>
<dbReference type="NCBIfam" id="TIGR00440">
    <property type="entry name" value="glnS"/>
    <property type="match status" value="1"/>
</dbReference>
<dbReference type="GO" id="GO:0005829">
    <property type="term" value="C:cytosol"/>
    <property type="evidence" value="ECO:0007669"/>
    <property type="project" value="TreeGrafter"/>
</dbReference>
<dbReference type="Pfam" id="PF03950">
    <property type="entry name" value="tRNA-synt_1c_C"/>
    <property type="match status" value="1"/>
</dbReference>
<dbReference type="Pfam" id="PF20974">
    <property type="entry name" value="tRNA-synt_1c_C2"/>
    <property type="match status" value="1"/>
</dbReference>
<sequence length="553" mass="65663">MMINIKNNFINKIIKNSILKNPNRKIRTRFPPEPNGYLHIGHAKSICLNFNIANRYNGTCNLRFDDTNPKKENKKYVNAIKKDIKWLGFNWYKNSKYTSNYFKKLYKYAVQLIQNNLAYIDELNAQEIKQYRGTLKEKGINSPFRNRPIKENLTLFKKMKNGIFKEGSMCLRAKINMESPYIILRDPVLYRIIFSKHHQTKNEWCIYPMYDFAHCIVDALEEITHSLCTLEFIDNRQLYIWILKKLNFTQKPPRQYEFSKLTLEHTILSKRKIQKLIDTKLVNGWNDPRLHTISGLRNKGYTKNSIKTFCQKIGITKQQNMIELSLLESCIRKDLNMSSPRRMAVINPVKLIITNIDKYHIEYLDAPNHPQIKEMGTRKILFSNEIYIEKEDFCKKPNKNYKGLVLGKKVRLKYSYVIQANKILKNKNNEISCILCTYDLNKTKKNKQIKNNYNIIHWISSKNSIKVQFHLFDVLFKSKNAEKESNIIQAYNPNSCIIKTGYVESIIKNEKIKHAYQFERIGYFLKKNKKYENTTIVFNRIVSLKNKYKKFIK</sequence>
<evidence type="ECO:0000259" key="12">
    <source>
        <dbReference type="Pfam" id="PF00749"/>
    </source>
</evidence>
<dbReference type="GO" id="GO:0004819">
    <property type="term" value="F:glutamine-tRNA ligase activity"/>
    <property type="evidence" value="ECO:0007669"/>
    <property type="project" value="UniProtKB-UniRule"/>
</dbReference>
<evidence type="ECO:0000256" key="8">
    <source>
        <dbReference type="ARBA" id="ARBA00023146"/>
    </source>
</evidence>
<reference evidence="15 16" key="1">
    <citation type="submission" date="2019-02" db="EMBL/GenBank/DDBJ databases">
        <authorList>
            <person name="Manzano-Marin A."/>
            <person name="Manzano-Marin A."/>
        </authorList>
    </citation>
    <scope>NUCLEOTIDE SEQUENCE [LARGE SCALE GENOMIC DNA]</scope>
    <source>
        <strain evidence="15 16">BuCilaricifoliae</strain>
    </source>
</reference>
<keyword evidence="6 11" id="KW-0067">ATP-binding</keyword>
<evidence type="ECO:0000256" key="6">
    <source>
        <dbReference type="ARBA" id="ARBA00022840"/>
    </source>
</evidence>
<keyword evidence="8 11" id="KW-0030">Aminoacyl-tRNA synthetase</keyword>
<dbReference type="SUPFAM" id="SSF52374">
    <property type="entry name" value="Nucleotidylyl transferase"/>
    <property type="match status" value="1"/>
</dbReference>
<dbReference type="SUPFAM" id="SSF50715">
    <property type="entry name" value="Ribosomal protein L25-like"/>
    <property type="match status" value="1"/>
</dbReference>
<keyword evidence="7 11" id="KW-0648">Protein biosynthesis</keyword>
<feature type="domain" description="Glutamyl/glutaminyl-tRNA synthetase class Ib anti-codon binding" evidence="13">
    <location>
        <begin position="339"/>
        <end position="439"/>
    </location>
</feature>
<evidence type="ECO:0000313" key="15">
    <source>
        <dbReference type="EMBL" id="VFP83752.1"/>
    </source>
</evidence>
<evidence type="ECO:0000256" key="5">
    <source>
        <dbReference type="ARBA" id="ARBA00022741"/>
    </source>
</evidence>
<dbReference type="InterPro" id="IPR004514">
    <property type="entry name" value="Gln-tRNA-synth"/>
</dbReference>
<dbReference type="Gene3D" id="3.40.50.620">
    <property type="entry name" value="HUPs"/>
    <property type="match status" value="1"/>
</dbReference>
<dbReference type="Gene3D" id="2.40.240.10">
    <property type="entry name" value="Ribosomal Protein L25, Chain P"/>
    <property type="match status" value="2"/>
</dbReference>
<evidence type="ECO:0000256" key="7">
    <source>
        <dbReference type="ARBA" id="ARBA00022917"/>
    </source>
</evidence>
<dbReference type="InterPro" id="IPR049437">
    <property type="entry name" value="tRNA-synt_1c_C2"/>
</dbReference>